<dbReference type="PANTHER" id="PTHR43804:SF8">
    <property type="entry name" value="PEPTIDE CHAIN RELEASE FACTOR APG3, CHLOROPLASTIC"/>
    <property type="match status" value="1"/>
</dbReference>
<keyword evidence="7" id="KW-1185">Reference proteome</keyword>
<keyword evidence="3" id="KW-0175">Coiled coil</keyword>
<dbReference type="SUPFAM" id="SSF75620">
    <property type="entry name" value="Release factor"/>
    <property type="match status" value="1"/>
</dbReference>
<accession>A0AAW1NL06</accession>
<evidence type="ECO:0000313" key="6">
    <source>
        <dbReference type="EMBL" id="KAK9788129.1"/>
    </source>
</evidence>
<name>A0AAW1NL06_9CHLO</name>
<keyword evidence="2" id="KW-0648">Protein biosynthesis</keyword>
<evidence type="ECO:0000256" key="3">
    <source>
        <dbReference type="SAM" id="Coils"/>
    </source>
</evidence>
<dbReference type="GO" id="GO:0005737">
    <property type="term" value="C:cytoplasm"/>
    <property type="evidence" value="ECO:0007669"/>
    <property type="project" value="UniProtKB-ARBA"/>
</dbReference>
<dbReference type="Proteomes" id="UP001465755">
    <property type="component" value="Unassembled WGS sequence"/>
</dbReference>
<feature type="domain" description="Prokaryotic-type class I peptide chain release factors" evidence="5">
    <location>
        <begin position="246"/>
        <end position="262"/>
    </location>
</feature>
<sequence>MAVQRASRGQGWVKAVDQSILSKLKAMHESHNALTEKMGDPNIASNPSEFQKIATAAAEIEPVAEAYGQLDQYMQELKDAKQMLKESTGDEELAEMAREEVALLNKRLEELEAQAKVLLLPRDPLDDKNIMLEVRAGTGGEEAALWAADLMRMYEKYAELQGWKMSEISSSEAENGGFKEIVMQVNGTAVYSKLKWESGVHRVQRVPATETQGRIHTSTATVAIMPEVEDVDVQLDPKDYELKTTRSGGAGGQNVNKVETAVDLVHKPSGIRVFCSQQRSQHQNREMALQLLRAKLFERELQKQREAVGAQRKSQVGTGSRGSGCVPTAQEL</sequence>
<feature type="region of interest" description="Disordered" evidence="4">
    <location>
        <begin position="306"/>
        <end position="332"/>
    </location>
</feature>
<dbReference type="PANTHER" id="PTHR43804">
    <property type="entry name" value="LD18447P"/>
    <property type="match status" value="1"/>
</dbReference>
<dbReference type="FunFam" id="3.30.70.1660:FF:000002">
    <property type="entry name" value="Peptide chain release factor 1"/>
    <property type="match status" value="1"/>
</dbReference>
<reference evidence="6 7" key="1">
    <citation type="journal article" date="2024" name="Nat. Commun.">
        <title>Phylogenomics reveals the evolutionary origins of lichenization in chlorophyte algae.</title>
        <authorList>
            <person name="Puginier C."/>
            <person name="Libourel C."/>
            <person name="Otte J."/>
            <person name="Skaloud P."/>
            <person name="Haon M."/>
            <person name="Grisel S."/>
            <person name="Petersen M."/>
            <person name="Berrin J.G."/>
            <person name="Delaux P.M."/>
            <person name="Dal Grande F."/>
            <person name="Keller J."/>
        </authorList>
    </citation>
    <scope>NUCLEOTIDE SEQUENCE [LARGE SCALE GENOMIC DNA]</scope>
    <source>
        <strain evidence="6 7">SAG 2036</strain>
    </source>
</reference>
<dbReference type="SMART" id="SM00937">
    <property type="entry name" value="PCRF"/>
    <property type="match status" value="1"/>
</dbReference>
<dbReference type="AlphaFoldDB" id="A0AAW1NL06"/>
<dbReference type="Gene3D" id="3.30.160.20">
    <property type="match status" value="1"/>
</dbReference>
<dbReference type="Pfam" id="PF03462">
    <property type="entry name" value="PCRF"/>
    <property type="match status" value="1"/>
</dbReference>
<evidence type="ECO:0000313" key="7">
    <source>
        <dbReference type="Proteomes" id="UP001465755"/>
    </source>
</evidence>
<evidence type="ECO:0000256" key="4">
    <source>
        <dbReference type="SAM" id="MobiDB-lite"/>
    </source>
</evidence>
<dbReference type="EMBL" id="JALJOQ010000234">
    <property type="protein sequence ID" value="KAK9788129.1"/>
    <property type="molecule type" value="Genomic_DNA"/>
</dbReference>
<dbReference type="NCBIfam" id="NF001859">
    <property type="entry name" value="PRK00591.1"/>
    <property type="match status" value="1"/>
</dbReference>
<protein>
    <recommendedName>
        <fullName evidence="5">Prokaryotic-type class I peptide chain release factors domain-containing protein</fullName>
    </recommendedName>
</protein>
<evidence type="ECO:0000256" key="1">
    <source>
        <dbReference type="ARBA" id="ARBA00010835"/>
    </source>
</evidence>
<dbReference type="Gene3D" id="6.10.140.1950">
    <property type="match status" value="1"/>
</dbReference>
<comment type="caution">
    <text evidence="6">The sequence shown here is derived from an EMBL/GenBank/DDBJ whole genome shotgun (WGS) entry which is preliminary data.</text>
</comment>
<dbReference type="FunFam" id="3.30.160.20:FF:000004">
    <property type="entry name" value="Peptide chain release factor 1"/>
    <property type="match status" value="1"/>
</dbReference>
<dbReference type="Gene3D" id="3.30.70.1660">
    <property type="match status" value="1"/>
</dbReference>
<dbReference type="GO" id="GO:0003747">
    <property type="term" value="F:translation release factor activity"/>
    <property type="evidence" value="ECO:0007669"/>
    <property type="project" value="InterPro"/>
</dbReference>
<dbReference type="InterPro" id="IPR045853">
    <property type="entry name" value="Pep_chain_release_fac_I_sf"/>
</dbReference>
<dbReference type="PROSITE" id="PS00745">
    <property type="entry name" value="RF_PROK_I"/>
    <property type="match status" value="1"/>
</dbReference>
<dbReference type="InterPro" id="IPR005139">
    <property type="entry name" value="PCRF"/>
</dbReference>
<dbReference type="Pfam" id="PF00472">
    <property type="entry name" value="RF-1"/>
    <property type="match status" value="1"/>
</dbReference>
<proteinExistence type="inferred from homology"/>
<organism evidence="6 7">
    <name type="scientific">Symbiochloris irregularis</name>
    <dbReference type="NCBI Taxonomy" id="706552"/>
    <lineage>
        <taxon>Eukaryota</taxon>
        <taxon>Viridiplantae</taxon>
        <taxon>Chlorophyta</taxon>
        <taxon>core chlorophytes</taxon>
        <taxon>Trebouxiophyceae</taxon>
        <taxon>Trebouxiales</taxon>
        <taxon>Trebouxiaceae</taxon>
        <taxon>Symbiochloris</taxon>
    </lineage>
</organism>
<gene>
    <name evidence="6" type="ORF">WJX73_000440</name>
</gene>
<comment type="similarity">
    <text evidence="1">Belongs to the prokaryotic/mitochondrial release factor family.</text>
</comment>
<evidence type="ECO:0000256" key="2">
    <source>
        <dbReference type="ARBA" id="ARBA00022917"/>
    </source>
</evidence>
<dbReference type="InterPro" id="IPR000352">
    <property type="entry name" value="Pep_chain_release_fac_I"/>
</dbReference>
<evidence type="ECO:0000259" key="5">
    <source>
        <dbReference type="PROSITE" id="PS00745"/>
    </source>
</evidence>
<feature type="coiled-coil region" evidence="3">
    <location>
        <begin position="63"/>
        <end position="114"/>
    </location>
</feature>
<dbReference type="InterPro" id="IPR050057">
    <property type="entry name" value="Prokaryotic/Mito_RF"/>
</dbReference>